<organism evidence="2 3">
    <name type="scientific">Turnera subulata</name>
    <dbReference type="NCBI Taxonomy" id="218843"/>
    <lineage>
        <taxon>Eukaryota</taxon>
        <taxon>Viridiplantae</taxon>
        <taxon>Streptophyta</taxon>
        <taxon>Embryophyta</taxon>
        <taxon>Tracheophyta</taxon>
        <taxon>Spermatophyta</taxon>
        <taxon>Magnoliopsida</taxon>
        <taxon>eudicotyledons</taxon>
        <taxon>Gunneridae</taxon>
        <taxon>Pentapetalae</taxon>
        <taxon>rosids</taxon>
        <taxon>fabids</taxon>
        <taxon>Malpighiales</taxon>
        <taxon>Passifloraceae</taxon>
        <taxon>Turnera</taxon>
    </lineage>
</organism>
<keyword evidence="3" id="KW-1185">Reference proteome</keyword>
<reference evidence="2" key="2">
    <citation type="journal article" date="2023" name="Plants (Basel)">
        <title>Annotation of the Turnera subulata (Passifloraceae) Draft Genome Reveals the S-Locus Evolved after the Divergence of Turneroideae from Passifloroideae in a Stepwise Manner.</title>
        <authorList>
            <person name="Henning P.M."/>
            <person name="Roalson E.H."/>
            <person name="Mir W."/>
            <person name="McCubbin A.G."/>
            <person name="Shore J.S."/>
        </authorList>
    </citation>
    <scope>NUCLEOTIDE SEQUENCE</scope>
    <source>
        <strain evidence="2">F60SS</strain>
    </source>
</reference>
<accession>A0A9Q0FYC7</accession>
<sequence length="126" mass="13672">MDGGAMPNPSFYGLCEDGFFGTYRIARNYTSTGVACGETPRADAQQPEAEAAAEAQAEARREAAATAPVATKKSDAFMSLAARFTHKPHSKYKSCYEDRASSVIDNPIVHIPNAEDEWNRVTSKHS</sequence>
<protein>
    <submittedName>
        <fullName evidence="2">Uncharacterized protein</fullName>
    </submittedName>
</protein>
<reference evidence="2" key="1">
    <citation type="submission" date="2022-02" db="EMBL/GenBank/DDBJ databases">
        <authorList>
            <person name="Henning P.M."/>
            <person name="McCubbin A.G."/>
            <person name="Shore J.S."/>
        </authorList>
    </citation>
    <scope>NUCLEOTIDE SEQUENCE</scope>
    <source>
        <strain evidence="2">F60SS</strain>
        <tissue evidence="2">Leaves</tissue>
    </source>
</reference>
<evidence type="ECO:0000313" key="2">
    <source>
        <dbReference type="EMBL" id="KAJ4838596.1"/>
    </source>
</evidence>
<dbReference type="Proteomes" id="UP001141552">
    <property type="component" value="Unassembled WGS sequence"/>
</dbReference>
<dbReference type="EMBL" id="JAKUCV010003514">
    <property type="protein sequence ID" value="KAJ4838596.1"/>
    <property type="molecule type" value="Genomic_DNA"/>
</dbReference>
<dbReference type="AlphaFoldDB" id="A0A9Q0FYC7"/>
<proteinExistence type="predicted"/>
<feature type="compositionally biased region" description="Low complexity" evidence="1">
    <location>
        <begin position="42"/>
        <end position="56"/>
    </location>
</feature>
<evidence type="ECO:0000313" key="3">
    <source>
        <dbReference type="Proteomes" id="UP001141552"/>
    </source>
</evidence>
<gene>
    <name evidence="2" type="ORF">Tsubulata_016892</name>
</gene>
<feature type="non-terminal residue" evidence="2">
    <location>
        <position position="1"/>
    </location>
</feature>
<comment type="caution">
    <text evidence="2">The sequence shown here is derived from an EMBL/GenBank/DDBJ whole genome shotgun (WGS) entry which is preliminary data.</text>
</comment>
<dbReference type="OrthoDB" id="5607at2759"/>
<feature type="region of interest" description="Disordered" evidence="1">
    <location>
        <begin position="39"/>
        <end position="68"/>
    </location>
</feature>
<evidence type="ECO:0000256" key="1">
    <source>
        <dbReference type="SAM" id="MobiDB-lite"/>
    </source>
</evidence>
<name>A0A9Q0FYC7_9ROSI</name>